<evidence type="ECO:0000313" key="3">
    <source>
        <dbReference type="EMBL" id="KAG7333995.1"/>
    </source>
</evidence>
<evidence type="ECO:0000313" key="4">
    <source>
        <dbReference type="Proteomes" id="UP000824219"/>
    </source>
</evidence>
<dbReference type="EMBL" id="JAHKSW010000003">
    <property type="protein sequence ID" value="KAG7333995.1"/>
    <property type="molecule type" value="Genomic_DNA"/>
</dbReference>
<evidence type="ECO:0000256" key="2">
    <source>
        <dbReference type="SAM" id="SignalP"/>
    </source>
</evidence>
<comment type="caution">
    <text evidence="3">The sequence shown here is derived from an EMBL/GenBank/DDBJ whole genome shotgun (WGS) entry which is preliminary data.</text>
</comment>
<evidence type="ECO:0000256" key="1">
    <source>
        <dbReference type="SAM" id="MobiDB-lite"/>
    </source>
</evidence>
<gene>
    <name evidence="3" type="ORF">KOW79_002402</name>
</gene>
<sequence>MALRQAAVFIALLAAKGVSAWRFSTVSIFNITLLPLNELSMTYCERQDQIRLVSDHVLEVQLSSSQLWICGSLEKATHTEMCTFHNSRKDEWCVEKGNRGAGLERLTLGQMAALILKGFHFLQPESPKESSRSLQLKRKREKKEENNIKQKHKKTVEPVTSVIKRLGSYLGQELFPD</sequence>
<accession>A0A9D3SSZ9</accession>
<reference evidence="3 4" key="1">
    <citation type="submission" date="2021-06" db="EMBL/GenBank/DDBJ databases">
        <title>Chromosome-level genome assembly of the red-tail catfish (Hemibagrus wyckioides).</title>
        <authorList>
            <person name="Shao F."/>
        </authorList>
    </citation>
    <scope>NUCLEOTIDE SEQUENCE [LARGE SCALE GENOMIC DNA]</scope>
    <source>
        <strain evidence="3">EC202008001</strain>
        <tissue evidence="3">Blood</tissue>
    </source>
</reference>
<organism evidence="3 4">
    <name type="scientific">Hemibagrus wyckioides</name>
    <dbReference type="NCBI Taxonomy" id="337641"/>
    <lineage>
        <taxon>Eukaryota</taxon>
        <taxon>Metazoa</taxon>
        <taxon>Chordata</taxon>
        <taxon>Craniata</taxon>
        <taxon>Vertebrata</taxon>
        <taxon>Euteleostomi</taxon>
        <taxon>Actinopterygii</taxon>
        <taxon>Neopterygii</taxon>
        <taxon>Teleostei</taxon>
        <taxon>Ostariophysi</taxon>
        <taxon>Siluriformes</taxon>
        <taxon>Bagridae</taxon>
        <taxon>Hemibagrus</taxon>
    </lineage>
</organism>
<proteinExistence type="predicted"/>
<feature type="signal peptide" evidence="2">
    <location>
        <begin position="1"/>
        <end position="20"/>
    </location>
</feature>
<feature type="region of interest" description="Disordered" evidence="1">
    <location>
        <begin position="124"/>
        <end position="156"/>
    </location>
</feature>
<dbReference type="Proteomes" id="UP000824219">
    <property type="component" value="Linkage Group LG03"/>
</dbReference>
<protein>
    <submittedName>
        <fullName evidence="3">Uncharacterized protein</fullName>
    </submittedName>
</protein>
<name>A0A9D3SSZ9_9TELE</name>
<dbReference type="AlphaFoldDB" id="A0A9D3SSZ9"/>
<feature type="chain" id="PRO_5038909865" evidence="2">
    <location>
        <begin position="21"/>
        <end position="177"/>
    </location>
</feature>
<keyword evidence="2" id="KW-0732">Signal</keyword>
<keyword evidence="4" id="KW-1185">Reference proteome</keyword>